<sequence length="727" mass="78792">MPPFWAAGPKEEPSAVLLEDYAEDPDAKPRPAWDRNTLPAAVVKTDPRREREFANRQWPWPDVSKALNLSRTRLHTNAVLACMLWSHALRTGSAAPKCRTSSAARPTSPGRLHPTREARICNHQSERLRRADVGSCRDQESSRSLICDSCCTEKVTAMDLTSALEIRLHEAERRITLLLRSVQFVEELRHLCRKERECEWEAIGSIVVQPPSTPRPASSRPGCAAVAREAAPAAAQVEALEARMAKLEALDFEGRKEVSAVKNAAEALDFRVATLEAMDISSLKVNEAEMMPFPGSMAALRQLQQMPLQQEALGSVLVQAPSTARPASSRPGCAAVAREAAPAAAQVEALEARMAKLEALDFEGRKEVSAVKNAAEALDFRVATLEAMDISSLKAPESEKLLDPGSLATSMQLAEQALQQVSKVSEVSAHLTERQAAMESQSEEFGRALLGLLSDFQVHTAQAEENWAAFEEAVSRRAVHPNEETVLRGSDAFQQRSAPGYTEVDKLQPEGVKGAQVDRSLHHSFRLSRNRAAALHDHVPLLEGANSEDEVPIGLDGFLPKQQIGAQWSDEEKASSVEASSGSEQDDSAPCNVKQPSHAHALTQTERPSEDSETAVPDAESVPVLGLQGCTAVKPKSTDSLALSREDQLERAGMLEETSKWSNVRGPASPPKVDKEMIPAAPSMKSRPVHGPRNAPKSKRRRLALGGGSTAQCTAPSSGGDVVVDFF</sequence>
<comment type="caution">
    <text evidence="2">The sequence shown here is derived from an EMBL/GenBank/DDBJ whole genome shotgun (WGS) entry which is preliminary data.</text>
</comment>
<feature type="region of interest" description="Disordered" evidence="1">
    <location>
        <begin position="96"/>
        <end position="115"/>
    </location>
</feature>
<dbReference type="OrthoDB" id="10455414at2759"/>
<feature type="region of interest" description="Disordered" evidence="1">
    <location>
        <begin position="566"/>
        <end position="623"/>
    </location>
</feature>
<protein>
    <submittedName>
        <fullName evidence="2">Uncharacterized protein</fullName>
    </submittedName>
</protein>
<dbReference type="EMBL" id="LSRX01000345">
    <property type="protein sequence ID" value="OLP99928.1"/>
    <property type="molecule type" value="Genomic_DNA"/>
</dbReference>
<dbReference type="Proteomes" id="UP000186817">
    <property type="component" value="Unassembled WGS sequence"/>
</dbReference>
<gene>
    <name evidence="2" type="ORF">AK812_SmicGene17483</name>
</gene>
<organism evidence="2 3">
    <name type="scientific">Symbiodinium microadriaticum</name>
    <name type="common">Dinoflagellate</name>
    <name type="synonym">Zooxanthella microadriatica</name>
    <dbReference type="NCBI Taxonomy" id="2951"/>
    <lineage>
        <taxon>Eukaryota</taxon>
        <taxon>Sar</taxon>
        <taxon>Alveolata</taxon>
        <taxon>Dinophyceae</taxon>
        <taxon>Suessiales</taxon>
        <taxon>Symbiodiniaceae</taxon>
        <taxon>Symbiodinium</taxon>
    </lineage>
</organism>
<keyword evidence="3" id="KW-1185">Reference proteome</keyword>
<evidence type="ECO:0000313" key="2">
    <source>
        <dbReference type="EMBL" id="OLP99928.1"/>
    </source>
</evidence>
<evidence type="ECO:0000313" key="3">
    <source>
        <dbReference type="Proteomes" id="UP000186817"/>
    </source>
</evidence>
<reference evidence="2 3" key="1">
    <citation type="submission" date="2016-02" db="EMBL/GenBank/DDBJ databases">
        <title>Genome analysis of coral dinoflagellate symbionts highlights evolutionary adaptations to a symbiotic lifestyle.</title>
        <authorList>
            <person name="Aranda M."/>
            <person name="Li Y."/>
            <person name="Liew Y.J."/>
            <person name="Baumgarten S."/>
            <person name="Simakov O."/>
            <person name="Wilson M."/>
            <person name="Piel J."/>
            <person name="Ashoor H."/>
            <person name="Bougouffa S."/>
            <person name="Bajic V.B."/>
            <person name="Ryu T."/>
            <person name="Ravasi T."/>
            <person name="Bayer T."/>
            <person name="Micklem G."/>
            <person name="Kim H."/>
            <person name="Bhak J."/>
            <person name="Lajeunesse T.C."/>
            <person name="Voolstra C.R."/>
        </authorList>
    </citation>
    <scope>NUCLEOTIDE SEQUENCE [LARGE SCALE GENOMIC DNA]</scope>
    <source>
        <strain evidence="2 3">CCMP2467</strain>
    </source>
</reference>
<name>A0A1Q9DXR1_SYMMI</name>
<accession>A0A1Q9DXR1</accession>
<proteinExistence type="predicted"/>
<evidence type="ECO:0000256" key="1">
    <source>
        <dbReference type="SAM" id="MobiDB-lite"/>
    </source>
</evidence>
<feature type="region of interest" description="Disordered" evidence="1">
    <location>
        <begin position="659"/>
        <end position="720"/>
    </location>
</feature>
<dbReference type="AlphaFoldDB" id="A0A1Q9DXR1"/>